<keyword evidence="4" id="KW-1185">Reference proteome</keyword>
<proteinExistence type="predicted"/>
<comment type="caution">
    <text evidence="3">The sequence shown here is derived from an EMBL/GenBank/DDBJ whole genome shotgun (WGS) entry which is preliminary data.</text>
</comment>
<dbReference type="PATRIC" id="fig|1227456.3.peg.2477"/>
<accession>M0N3G5</accession>
<dbReference type="AlphaFoldDB" id="M0N3G5"/>
<evidence type="ECO:0000313" key="3">
    <source>
        <dbReference type="EMBL" id="EMA51245.1"/>
    </source>
</evidence>
<dbReference type="Pfam" id="PF25213">
    <property type="entry name" value="HVO_A0261_N"/>
    <property type="match status" value="1"/>
</dbReference>
<dbReference type="InterPro" id="IPR013561">
    <property type="entry name" value="FilR1_middle_dom"/>
</dbReference>
<reference evidence="3 4" key="1">
    <citation type="journal article" date="2014" name="PLoS Genet.">
        <title>Phylogenetically driven sequencing of extremely halophilic archaea reveals strategies for static and dynamic osmo-response.</title>
        <authorList>
            <person name="Becker E.A."/>
            <person name="Seitzer P.M."/>
            <person name="Tritt A."/>
            <person name="Larsen D."/>
            <person name="Krusor M."/>
            <person name="Yao A.I."/>
            <person name="Wu D."/>
            <person name="Madern D."/>
            <person name="Eisen J.A."/>
            <person name="Darling A.E."/>
            <person name="Facciotti M.T."/>
        </authorList>
    </citation>
    <scope>NUCLEOTIDE SEQUENCE [LARGE SCALE GENOMIC DNA]</scope>
    <source>
        <strain evidence="3 4">DSM 8989</strain>
    </source>
</reference>
<dbReference type="Pfam" id="PF08350">
    <property type="entry name" value="FilR1_middle"/>
    <property type="match status" value="1"/>
</dbReference>
<organism evidence="3 4">
    <name type="scientific">Halococcus salifodinae DSM 8989</name>
    <dbReference type="NCBI Taxonomy" id="1227456"/>
    <lineage>
        <taxon>Archaea</taxon>
        <taxon>Methanobacteriati</taxon>
        <taxon>Methanobacteriota</taxon>
        <taxon>Stenosarchaea group</taxon>
        <taxon>Halobacteria</taxon>
        <taxon>Halobacteriales</taxon>
        <taxon>Halococcaceae</taxon>
        <taxon>Halococcus</taxon>
    </lineage>
</organism>
<evidence type="ECO:0000313" key="4">
    <source>
        <dbReference type="Proteomes" id="UP000011625"/>
    </source>
</evidence>
<name>M0N3G5_9EURY</name>
<protein>
    <submittedName>
        <fullName evidence="3">Uncharacterized protein</fullName>
    </submittedName>
</protein>
<dbReference type="EMBL" id="AOME01000068">
    <property type="protein sequence ID" value="EMA51245.1"/>
    <property type="molecule type" value="Genomic_DNA"/>
</dbReference>
<evidence type="ECO:0000259" key="2">
    <source>
        <dbReference type="Pfam" id="PF25213"/>
    </source>
</evidence>
<gene>
    <name evidence="3" type="ORF">C450_12235</name>
</gene>
<feature type="domain" description="HVO-A0261-like N-terminal" evidence="2">
    <location>
        <begin position="16"/>
        <end position="87"/>
    </location>
</feature>
<dbReference type="InterPro" id="IPR057527">
    <property type="entry name" value="HVO_A0261-like_N"/>
</dbReference>
<feature type="domain" description="Methanogenesis regulatory protein FilR1 middle" evidence="1">
    <location>
        <begin position="122"/>
        <end position="252"/>
    </location>
</feature>
<dbReference type="Proteomes" id="UP000011625">
    <property type="component" value="Unassembled WGS sequence"/>
</dbReference>
<sequence>MPDHGSPDPLKDTVYKRGELLCAIDEQPRAKPALTEAIDASRSTVDRGVTELLEADCIERHGSKYSPTLLGTLSCTRYRRYRSNVSALDNTQEIVSSLPPATALSTTFLKGADVHPADPAGPEAALQPAVDLLADAKRLLGLAPVKISLYVDLICEHATANNLSAEIIVEEGTLQPLLRKDEKRLRELAADGQIEILVSDEVLRYALWWMKSSQQTVAGATVYGDGGIKGLMLNSAPEAVEWAQNEYERRREAAENRPIDELLDG</sequence>
<evidence type="ECO:0000259" key="1">
    <source>
        <dbReference type="Pfam" id="PF08350"/>
    </source>
</evidence>